<dbReference type="GO" id="GO:0071051">
    <property type="term" value="P:poly(A)-dependent snoRNA 3'-end processing"/>
    <property type="evidence" value="ECO:0007669"/>
    <property type="project" value="TreeGrafter"/>
</dbReference>
<evidence type="ECO:0000259" key="6">
    <source>
        <dbReference type="Pfam" id="PF15985"/>
    </source>
</evidence>
<gene>
    <name evidence="8" type="ORF">HANVADRAFT_52633</name>
</gene>
<sequence length="398" mass="44877">MSSNTKILTVIKHIDNNVNITDNLKNFNANVNEDYDFSSSDEEDVNMEEKDSDISDDEDELENKKLINQIISPGDLVIKSSEYMKGHNTYTTQEHFEKSNTTEDGNTKSGEEELNIYSSTLGVLSKINKLISVTNINKNLYQAEIGDHIIGQIVEVTSAKKWKLNINGNNLATLQLSSINLPGGLLRRKNEQDELNMKQLLKVGDLINCEVQGVHASGNDINLHTRSLKYGKLRNGALVKVKMGLIQRKKTHTHFFNNNSIKIILGCNGFIWVSYERAPIDSVTKDKGSESIKTDITRIEQDTSFEIYSDINDPNIDLKTRILISKYVIIIKILAFNNLVINEQRINSVYELILSYNRNSGGMPNNSGNSKDVLFLLNDPEVMKDIGYQLVQGEKMRG</sequence>
<dbReference type="GO" id="GO:0000177">
    <property type="term" value="C:cytoplasmic exosome (RNase complex)"/>
    <property type="evidence" value="ECO:0007669"/>
    <property type="project" value="TreeGrafter"/>
</dbReference>
<dbReference type="GO" id="GO:0000176">
    <property type="term" value="C:nuclear exosome (RNase complex)"/>
    <property type="evidence" value="ECO:0007669"/>
    <property type="project" value="TreeGrafter"/>
</dbReference>
<dbReference type="EMBL" id="LXPE01000011">
    <property type="protein sequence ID" value="OBA27101.1"/>
    <property type="molecule type" value="Genomic_DNA"/>
</dbReference>
<evidence type="ECO:0000256" key="2">
    <source>
        <dbReference type="ARBA" id="ARBA00009155"/>
    </source>
</evidence>
<dbReference type="CDD" id="cd05789">
    <property type="entry name" value="S1_Rrp4"/>
    <property type="match status" value="1"/>
</dbReference>
<dbReference type="GO" id="GO:0071034">
    <property type="term" value="P:CUT catabolic process"/>
    <property type="evidence" value="ECO:0007669"/>
    <property type="project" value="TreeGrafter"/>
</dbReference>
<dbReference type="GO" id="GO:0003723">
    <property type="term" value="F:RNA binding"/>
    <property type="evidence" value="ECO:0007669"/>
    <property type="project" value="UniProtKB-KW"/>
</dbReference>
<evidence type="ECO:0000256" key="5">
    <source>
        <dbReference type="SAM" id="MobiDB-lite"/>
    </source>
</evidence>
<dbReference type="InterPro" id="IPR036612">
    <property type="entry name" value="KH_dom_type_1_sf"/>
</dbReference>
<protein>
    <submittedName>
        <fullName evidence="8">Uncharacterized protein</fullName>
    </submittedName>
</protein>
<dbReference type="SUPFAM" id="SSF54791">
    <property type="entry name" value="Eukaryotic type KH-domain (KH-domain type I)"/>
    <property type="match status" value="1"/>
</dbReference>
<dbReference type="PANTHER" id="PTHR21321">
    <property type="entry name" value="PNAS-3 RELATED"/>
    <property type="match status" value="1"/>
</dbReference>
<evidence type="ECO:0000256" key="4">
    <source>
        <dbReference type="ARBA" id="ARBA00022884"/>
    </source>
</evidence>
<name>A0A1B7TEF6_9ASCO</name>
<feature type="domain" description="K Homology" evidence="6">
    <location>
        <begin position="236"/>
        <end position="274"/>
    </location>
</feature>
<comment type="similarity">
    <text evidence="2">Belongs to the RRP4 family.</text>
</comment>
<dbReference type="Proteomes" id="UP000092321">
    <property type="component" value="Unassembled WGS sequence"/>
</dbReference>
<dbReference type="GO" id="GO:0000467">
    <property type="term" value="P:exonucleolytic trimming to generate mature 3'-end of 5.8S rRNA from tricistronic rRNA transcript (SSU-rRNA, 5.8S rRNA, LSU-rRNA)"/>
    <property type="evidence" value="ECO:0007669"/>
    <property type="project" value="TreeGrafter"/>
</dbReference>
<dbReference type="OrthoDB" id="1650at2759"/>
<evidence type="ECO:0000256" key="3">
    <source>
        <dbReference type="ARBA" id="ARBA00022835"/>
    </source>
</evidence>
<comment type="caution">
    <text evidence="8">The sequence shown here is derived from an EMBL/GenBank/DDBJ whole genome shotgun (WGS) entry which is preliminary data.</text>
</comment>
<dbReference type="InterPro" id="IPR048565">
    <property type="entry name" value="S1_RRP4"/>
</dbReference>
<dbReference type="Pfam" id="PF21266">
    <property type="entry name" value="S1_RRP4"/>
    <property type="match status" value="1"/>
</dbReference>
<dbReference type="Gene3D" id="2.40.50.100">
    <property type="match status" value="1"/>
</dbReference>
<feature type="compositionally biased region" description="Acidic residues" evidence="5">
    <location>
        <begin position="36"/>
        <end position="46"/>
    </location>
</feature>
<keyword evidence="3" id="KW-0271">Exosome</keyword>
<evidence type="ECO:0000313" key="8">
    <source>
        <dbReference type="EMBL" id="OBA27101.1"/>
    </source>
</evidence>
<feature type="region of interest" description="Disordered" evidence="5">
    <location>
        <begin position="36"/>
        <end position="58"/>
    </location>
</feature>
<proteinExistence type="inferred from homology"/>
<dbReference type="Gene3D" id="2.40.50.140">
    <property type="entry name" value="Nucleic acid-binding proteins"/>
    <property type="match status" value="1"/>
</dbReference>
<feature type="domain" description="RRP4 S1" evidence="7">
    <location>
        <begin position="141"/>
        <end position="212"/>
    </location>
</feature>
<keyword evidence="9" id="KW-1185">Reference proteome</keyword>
<dbReference type="GO" id="GO:0071038">
    <property type="term" value="P:TRAMP-dependent tRNA surveillance pathway"/>
    <property type="evidence" value="ECO:0007669"/>
    <property type="project" value="TreeGrafter"/>
</dbReference>
<reference evidence="9" key="1">
    <citation type="journal article" date="2016" name="Proc. Natl. Acad. Sci. U.S.A.">
        <title>Comparative genomics of biotechnologically important yeasts.</title>
        <authorList>
            <person name="Riley R."/>
            <person name="Haridas S."/>
            <person name="Wolfe K.H."/>
            <person name="Lopes M.R."/>
            <person name="Hittinger C.T."/>
            <person name="Goeker M."/>
            <person name="Salamov A.A."/>
            <person name="Wisecaver J.H."/>
            <person name="Long T.M."/>
            <person name="Calvey C.H."/>
            <person name="Aerts A.L."/>
            <person name="Barry K.W."/>
            <person name="Choi C."/>
            <person name="Clum A."/>
            <person name="Coughlan A.Y."/>
            <person name="Deshpande S."/>
            <person name="Douglass A.P."/>
            <person name="Hanson S.J."/>
            <person name="Klenk H.-P."/>
            <person name="LaButti K.M."/>
            <person name="Lapidus A."/>
            <person name="Lindquist E.A."/>
            <person name="Lipzen A.M."/>
            <person name="Meier-Kolthoff J.P."/>
            <person name="Ohm R.A."/>
            <person name="Otillar R.P."/>
            <person name="Pangilinan J.L."/>
            <person name="Peng Y."/>
            <person name="Rokas A."/>
            <person name="Rosa C.A."/>
            <person name="Scheuner C."/>
            <person name="Sibirny A.A."/>
            <person name="Slot J.C."/>
            <person name="Stielow J.B."/>
            <person name="Sun H."/>
            <person name="Kurtzman C.P."/>
            <person name="Blackwell M."/>
            <person name="Grigoriev I.V."/>
            <person name="Jeffries T.W."/>
        </authorList>
    </citation>
    <scope>NUCLEOTIDE SEQUENCE [LARGE SCALE GENOMIC DNA]</scope>
    <source>
        <strain evidence="9">NRRL Y-1626</strain>
    </source>
</reference>
<organism evidence="8 9">
    <name type="scientific">Hanseniaspora valbyensis NRRL Y-1626</name>
    <dbReference type="NCBI Taxonomy" id="766949"/>
    <lineage>
        <taxon>Eukaryota</taxon>
        <taxon>Fungi</taxon>
        <taxon>Dikarya</taxon>
        <taxon>Ascomycota</taxon>
        <taxon>Saccharomycotina</taxon>
        <taxon>Saccharomycetes</taxon>
        <taxon>Saccharomycodales</taxon>
        <taxon>Saccharomycodaceae</taxon>
        <taxon>Hanseniaspora</taxon>
    </lineage>
</organism>
<dbReference type="SUPFAM" id="SSF50249">
    <property type="entry name" value="Nucleic acid-binding proteins"/>
    <property type="match status" value="1"/>
</dbReference>
<evidence type="ECO:0000256" key="1">
    <source>
        <dbReference type="ARBA" id="ARBA00004123"/>
    </source>
</evidence>
<evidence type="ECO:0000313" key="9">
    <source>
        <dbReference type="Proteomes" id="UP000092321"/>
    </source>
</evidence>
<dbReference type="PANTHER" id="PTHR21321:SF4">
    <property type="entry name" value="EXOSOME COMPLEX COMPONENT RRP4"/>
    <property type="match status" value="1"/>
</dbReference>
<dbReference type="InterPro" id="IPR026699">
    <property type="entry name" value="Exosome_RNA_bind1/RRP40/RRP4"/>
</dbReference>
<keyword evidence="4" id="KW-0694">RNA-binding</keyword>
<dbReference type="InterPro" id="IPR012340">
    <property type="entry name" value="NA-bd_OB-fold"/>
</dbReference>
<dbReference type="Pfam" id="PF15985">
    <property type="entry name" value="KH_6"/>
    <property type="match status" value="1"/>
</dbReference>
<dbReference type="GO" id="GO:0034475">
    <property type="term" value="P:U4 snRNA 3'-end processing"/>
    <property type="evidence" value="ECO:0007669"/>
    <property type="project" value="TreeGrafter"/>
</dbReference>
<dbReference type="AlphaFoldDB" id="A0A1B7TEF6"/>
<dbReference type="GO" id="GO:0071035">
    <property type="term" value="P:nuclear polyadenylation-dependent rRNA catabolic process"/>
    <property type="evidence" value="ECO:0007669"/>
    <property type="project" value="TreeGrafter"/>
</dbReference>
<comment type="subcellular location">
    <subcellularLocation>
        <location evidence="1">Nucleus</location>
    </subcellularLocation>
</comment>
<dbReference type="InterPro" id="IPR004088">
    <property type="entry name" value="KH_dom_type_1"/>
</dbReference>
<evidence type="ECO:0000259" key="7">
    <source>
        <dbReference type="Pfam" id="PF21266"/>
    </source>
</evidence>
<accession>A0A1B7TEF6</accession>